<accession>A0A7W9TGL7</accession>
<name>A0A7W9TGL7_9ACTN</name>
<sequence length="129" mass="12874">MVRRRWAAAVGLVACLLMLLHLITPAFADEPRPAVPVTASADARDSGAAASSAAAEGAEEPCPCEEEPSGRQLAAWTPRVAGATGVSAVVTGAAVPGESGAHLRAAGTPPCPVAVGSATSTARLQTFRC</sequence>
<feature type="signal peptide" evidence="2">
    <location>
        <begin position="1"/>
        <end position="28"/>
    </location>
</feature>
<keyword evidence="2" id="KW-0732">Signal</keyword>
<evidence type="ECO:0008006" key="5">
    <source>
        <dbReference type="Google" id="ProtNLM"/>
    </source>
</evidence>
<reference evidence="3 4" key="1">
    <citation type="submission" date="2020-08" db="EMBL/GenBank/DDBJ databases">
        <title>Genomic Encyclopedia of Type Strains, Phase IV (KMG-IV): sequencing the most valuable type-strain genomes for metagenomic binning, comparative biology and taxonomic classification.</title>
        <authorList>
            <person name="Goeker M."/>
        </authorList>
    </citation>
    <scope>NUCLEOTIDE SEQUENCE [LARGE SCALE GENOMIC DNA]</scope>
    <source>
        <strain evidence="3 4">DSM 43350</strain>
    </source>
</reference>
<protein>
    <recommendedName>
        <fullName evidence="5">Secreted protein</fullName>
    </recommendedName>
</protein>
<dbReference type="Proteomes" id="UP000591537">
    <property type="component" value="Unassembled WGS sequence"/>
</dbReference>
<feature type="chain" id="PRO_5031340836" description="Secreted protein" evidence="2">
    <location>
        <begin position="29"/>
        <end position="129"/>
    </location>
</feature>
<keyword evidence="4" id="KW-1185">Reference proteome</keyword>
<evidence type="ECO:0000256" key="1">
    <source>
        <dbReference type="SAM" id="MobiDB-lite"/>
    </source>
</evidence>
<feature type="region of interest" description="Disordered" evidence="1">
    <location>
        <begin position="37"/>
        <end position="71"/>
    </location>
</feature>
<evidence type="ECO:0000313" key="3">
    <source>
        <dbReference type="EMBL" id="MBB6080333.1"/>
    </source>
</evidence>
<feature type="compositionally biased region" description="Low complexity" evidence="1">
    <location>
        <begin position="46"/>
        <end position="56"/>
    </location>
</feature>
<evidence type="ECO:0000313" key="4">
    <source>
        <dbReference type="Proteomes" id="UP000591537"/>
    </source>
</evidence>
<organism evidence="3 4">
    <name type="scientific">Streptomyces paradoxus</name>
    <dbReference type="NCBI Taxonomy" id="66375"/>
    <lineage>
        <taxon>Bacteria</taxon>
        <taxon>Bacillati</taxon>
        <taxon>Actinomycetota</taxon>
        <taxon>Actinomycetes</taxon>
        <taxon>Kitasatosporales</taxon>
        <taxon>Streptomycetaceae</taxon>
        <taxon>Streptomyces</taxon>
    </lineage>
</organism>
<dbReference type="EMBL" id="JACHGV010000011">
    <property type="protein sequence ID" value="MBB6080333.1"/>
    <property type="molecule type" value="Genomic_DNA"/>
</dbReference>
<comment type="caution">
    <text evidence="3">The sequence shown here is derived from an EMBL/GenBank/DDBJ whole genome shotgun (WGS) entry which is preliminary data.</text>
</comment>
<evidence type="ECO:0000256" key="2">
    <source>
        <dbReference type="SAM" id="SignalP"/>
    </source>
</evidence>
<proteinExistence type="predicted"/>
<feature type="compositionally biased region" description="Acidic residues" evidence="1">
    <location>
        <begin position="57"/>
        <end position="67"/>
    </location>
</feature>
<dbReference type="AlphaFoldDB" id="A0A7W9TGL7"/>
<gene>
    <name evidence="3" type="ORF">HNR57_006282</name>
</gene>